<accession>X7ZBX9</accession>
<gene>
    <name evidence="1" type="ORF">I553_1208</name>
</gene>
<organism evidence="1">
    <name type="scientific">Mycobacterium xenopi 4042</name>
    <dbReference type="NCBI Taxonomy" id="1299334"/>
    <lineage>
        <taxon>Bacteria</taxon>
        <taxon>Bacillati</taxon>
        <taxon>Actinomycetota</taxon>
        <taxon>Actinomycetes</taxon>
        <taxon>Mycobacteriales</taxon>
        <taxon>Mycobacteriaceae</taxon>
        <taxon>Mycobacterium</taxon>
    </lineage>
</organism>
<keyword evidence="1" id="KW-0812">Transmembrane</keyword>
<comment type="caution">
    <text evidence="1">The sequence shown here is derived from an EMBL/GenBank/DDBJ whole genome shotgun (WGS) entry which is preliminary data.</text>
</comment>
<protein>
    <submittedName>
        <fullName evidence="1">Transmembrane domain protein</fullName>
    </submittedName>
</protein>
<keyword evidence="1" id="KW-0472">Membrane</keyword>
<name>X7ZBX9_MYCXE</name>
<sequence>MLLAGLIRGRFAMQVWTGWSSSRELPATWARPPGPSTCCRRFIVTRIWRCTGSVATMWVRRRTADSRCWSHT</sequence>
<dbReference type="EMBL" id="JAOB01000080">
    <property type="protein sequence ID" value="EUA16233.1"/>
    <property type="molecule type" value="Genomic_DNA"/>
</dbReference>
<proteinExistence type="predicted"/>
<dbReference type="AlphaFoldDB" id="X7ZBX9"/>
<reference evidence="1" key="1">
    <citation type="submission" date="2014-01" db="EMBL/GenBank/DDBJ databases">
        <authorList>
            <person name="Brown-Elliot B."/>
            <person name="Wallace R."/>
            <person name="Lenaerts A."/>
            <person name="Ordway D."/>
            <person name="DeGroote M.A."/>
            <person name="Parker T."/>
            <person name="Sizemore C."/>
            <person name="Tallon L.J."/>
            <person name="Sadzewicz L.K."/>
            <person name="Sengamalay N."/>
            <person name="Fraser C.M."/>
            <person name="Hine E."/>
            <person name="Shefchek K.A."/>
            <person name="Das S.P."/>
            <person name="Tettelin H."/>
        </authorList>
    </citation>
    <scope>NUCLEOTIDE SEQUENCE [LARGE SCALE GENOMIC DNA]</scope>
    <source>
        <strain evidence="1">4042</strain>
    </source>
</reference>
<evidence type="ECO:0000313" key="1">
    <source>
        <dbReference type="EMBL" id="EUA16233.1"/>
    </source>
</evidence>